<gene>
    <name evidence="3" type="ORF">CCMP2556_LOCUS28110</name>
</gene>
<reference evidence="3 4" key="1">
    <citation type="submission" date="2024-02" db="EMBL/GenBank/DDBJ databases">
        <authorList>
            <person name="Chen Y."/>
            <person name="Shah S."/>
            <person name="Dougan E. K."/>
            <person name="Thang M."/>
            <person name="Chan C."/>
        </authorList>
    </citation>
    <scope>NUCLEOTIDE SEQUENCE [LARGE SCALE GENOMIC DNA]</scope>
</reference>
<evidence type="ECO:0000313" key="3">
    <source>
        <dbReference type="EMBL" id="CAK9056833.1"/>
    </source>
</evidence>
<evidence type="ECO:0000256" key="1">
    <source>
        <dbReference type="SAM" id="Coils"/>
    </source>
</evidence>
<dbReference type="Proteomes" id="UP001642484">
    <property type="component" value="Unassembled WGS sequence"/>
</dbReference>
<comment type="caution">
    <text evidence="3">The sequence shown here is derived from an EMBL/GenBank/DDBJ whole genome shotgun (WGS) entry which is preliminary data.</text>
</comment>
<accession>A0ABP0MZA6</accession>
<organism evidence="3 4">
    <name type="scientific">Durusdinium trenchii</name>
    <dbReference type="NCBI Taxonomy" id="1381693"/>
    <lineage>
        <taxon>Eukaryota</taxon>
        <taxon>Sar</taxon>
        <taxon>Alveolata</taxon>
        <taxon>Dinophyceae</taxon>
        <taxon>Suessiales</taxon>
        <taxon>Symbiodiniaceae</taxon>
        <taxon>Durusdinium</taxon>
    </lineage>
</organism>
<feature type="coiled-coil region" evidence="1">
    <location>
        <begin position="53"/>
        <end position="101"/>
    </location>
</feature>
<sequence length="291" mass="31724">MESAQSSKGGLGLLVDRLSALAERLATVPLGEELAQLAEELRCEAEALRVGASSELLQALSRAREEREELRLALAQHSAFCAERELELRLELEQLQDAKAQDVQEPAASSNLDAQIQEAVQQQLRVALDEEARAARRARQNLVEENQLLRTQLRSARQRQHCLEVENGALKTMLSCFEALGPPPSSSQGAASDGFPESPAGEAPDPDLEESDMSGNNQQEPLVPRSSSVTRKKVSRKVAGRAKPKVELARKISFAERDFKGTDEANGAIVEKEEGSCFAILVDVDTCRVLS</sequence>
<evidence type="ECO:0000313" key="4">
    <source>
        <dbReference type="Proteomes" id="UP001642484"/>
    </source>
</evidence>
<name>A0ABP0MZA6_9DINO</name>
<feature type="compositionally biased region" description="Basic residues" evidence="2">
    <location>
        <begin position="230"/>
        <end position="243"/>
    </location>
</feature>
<keyword evidence="1" id="KW-0175">Coiled coil</keyword>
<proteinExistence type="predicted"/>
<keyword evidence="4" id="KW-1185">Reference proteome</keyword>
<evidence type="ECO:0000256" key="2">
    <source>
        <dbReference type="SAM" id="MobiDB-lite"/>
    </source>
</evidence>
<feature type="coiled-coil region" evidence="1">
    <location>
        <begin position="125"/>
        <end position="159"/>
    </location>
</feature>
<protein>
    <submittedName>
        <fullName evidence="3">Uncharacterized protein</fullName>
    </submittedName>
</protein>
<feature type="region of interest" description="Disordered" evidence="2">
    <location>
        <begin position="181"/>
        <end position="245"/>
    </location>
</feature>
<dbReference type="EMBL" id="CAXAMN010020924">
    <property type="protein sequence ID" value="CAK9056833.1"/>
    <property type="molecule type" value="Genomic_DNA"/>
</dbReference>